<evidence type="ECO:0000256" key="3">
    <source>
        <dbReference type="ARBA" id="ARBA00022475"/>
    </source>
</evidence>
<keyword evidence="2" id="KW-0813">Transport</keyword>
<dbReference type="InterPro" id="IPR011701">
    <property type="entry name" value="MFS"/>
</dbReference>
<dbReference type="NCBIfam" id="TIGR00893">
    <property type="entry name" value="2A0114"/>
    <property type="match status" value="1"/>
</dbReference>
<dbReference type="PANTHER" id="PTHR11662:SF399">
    <property type="entry name" value="FI19708P1-RELATED"/>
    <property type="match status" value="1"/>
</dbReference>
<protein>
    <submittedName>
        <fullName evidence="9">ACS family glucarate transporter-like MFS transporter</fullName>
    </submittedName>
</protein>
<evidence type="ECO:0000256" key="7">
    <source>
        <dbReference type="SAM" id="Phobius"/>
    </source>
</evidence>
<dbReference type="AlphaFoldDB" id="A0A2T4Z807"/>
<accession>A0A2T4Z807</accession>
<dbReference type="RefSeq" id="WP_107724877.1">
    <property type="nucleotide sequence ID" value="NZ_PZZP01000001.1"/>
</dbReference>
<dbReference type="PIRSF" id="PIRSF002808">
    <property type="entry name" value="Hexose_phosphate_transp"/>
    <property type="match status" value="1"/>
</dbReference>
<evidence type="ECO:0000256" key="6">
    <source>
        <dbReference type="ARBA" id="ARBA00023136"/>
    </source>
</evidence>
<feature type="transmembrane region" description="Helical" evidence="7">
    <location>
        <begin position="316"/>
        <end position="333"/>
    </location>
</feature>
<comment type="subcellular location">
    <subcellularLocation>
        <location evidence="1">Cell membrane</location>
        <topology evidence="1">Multi-pass membrane protein</topology>
    </subcellularLocation>
</comment>
<evidence type="ECO:0000256" key="4">
    <source>
        <dbReference type="ARBA" id="ARBA00022692"/>
    </source>
</evidence>
<feature type="transmembrane region" description="Helical" evidence="7">
    <location>
        <begin position="243"/>
        <end position="263"/>
    </location>
</feature>
<dbReference type="CDD" id="cd17319">
    <property type="entry name" value="MFS_ExuT_GudP_like"/>
    <property type="match status" value="1"/>
</dbReference>
<dbReference type="Pfam" id="PF07690">
    <property type="entry name" value="MFS_1"/>
    <property type="match status" value="1"/>
</dbReference>
<dbReference type="GO" id="GO:0022857">
    <property type="term" value="F:transmembrane transporter activity"/>
    <property type="evidence" value="ECO:0007669"/>
    <property type="project" value="InterPro"/>
</dbReference>
<feature type="transmembrane region" description="Helical" evidence="7">
    <location>
        <begin position="175"/>
        <end position="195"/>
    </location>
</feature>
<keyword evidence="3" id="KW-1003">Cell membrane</keyword>
<name>A0A2T4Z807_9BACL</name>
<gene>
    <name evidence="9" type="ORF">C8J48_0591</name>
</gene>
<dbReference type="Proteomes" id="UP000241639">
    <property type="component" value="Unassembled WGS sequence"/>
</dbReference>
<evidence type="ECO:0000256" key="1">
    <source>
        <dbReference type="ARBA" id="ARBA00004651"/>
    </source>
</evidence>
<feature type="domain" description="Major facilitator superfamily (MFS) profile" evidence="8">
    <location>
        <begin position="21"/>
        <end position="428"/>
    </location>
</feature>
<dbReference type="InterPro" id="IPR000849">
    <property type="entry name" value="Sugar_P_transporter"/>
</dbReference>
<dbReference type="Gene3D" id="1.20.1250.20">
    <property type="entry name" value="MFS general substrate transporter like domains"/>
    <property type="match status" value="2"/>
</dbReference>
<dbReference type="SUPFAM" id="SSF103473">
    <property type="entry name" value="MFS general substrate transporter"/>
    <property type="match status" value="1"/>
</dbReference>
<keyword evidence="4 7" id="KW-0812">Transmembrane</keyword>
<organism evidence="9 10">
    <name type="scientific">Desmospora activa DSM 45169</name>
    <dbReference type="NCBI Taxonomy" id="1121389"/>
    <lineage>
        <taxon>Bacteria</taxon>
        <taxon>Bacillati</taxon>
        <taxon>Bacillota</taxon>
        <taxon>Bacilli</taxon>
        <taxon>Bacillales</taxon>
        <taxon>Thermoactinomycetaceae</taxon>
        <taxon>Desmospora</taxon>
    </lineage>
</organism>
<feature type="transmembrane region" description="Helical" evidence="7">
    <location>
        <begin position="339"/>
        <end position="361"/>
    </location>
</feature>
<dbReference type="InterPro" id="IPR020846">
    <property type="entry name" value="MFS_dom"/>
</dbReference>
<dbReference type="GO" id="GO:0005886">
    <property type="term" value="C:plasma membrane"/>
    <property type="evidence" value="ECO:0007669"/>
    <property type="project" value="UniProtKB-SubCell"/>
</dbReference>
<dbReference type="PANTHER" id="PTHR11662">
    <property type="entry name" value="SOLUTE CARRIER FAMILY 17"/>
    <property type="match status" value="1"/>
</dbReference>
<evidence type="ECO:0000256" key="2">
    <source>
        <dbReference type="ARBA" id="ARBA00022448"/>
    </source>
</evidence>
<keyword evidence="10" id="KW-1185">Reference proteome</keyword>
<dbReference type="PROSITE" id="PS50850">
    <property type="entry name" value="MFS"/>
    <property type="match status" value="1"/>
</dbReference>
<proteinExistence type="predicted"/>
<dbReference type="EMBL" id="PZZP01000001">
    <property type="protein sequence ID" value="PTM58019.1"/>
    <property type="molecule type" value="Genomic_DNA"/>
</dbReference>
<feature type="transmembrane region" description="Helical" evidence="7">
    <location>
        <begin position="86"/>
        <end position="113"/>
    </location>
</feature>
<evidence type="ECO:0000313" key="10">
    <source>
        <dbReference type="Proteomes" id="UP000241639"/>
    </source>
</evidence>
<feature type="transmembrane region" description="Helical" evidence="7">
    <location>
        <begin position="402"/>
        <end position="423"/>
    </location>
</feature>
<feature type="transmembrane region" description="Helical" evidence="7">
    <location>
        <begin position="283"/>
        <end position="304"/>
    </location>
</feature>
<dbReference type="OrthoDB" id="6360at2"/>
<reference evidence="9 10" key="1">
    <citation type="submission" date="2018-04" db="EMBL/GenBank/DDBJ databases">
        <title>Genomic Encyclopedia of Archaeal and Bacterial Type Strains, Phase II (KMG-II): from individual species to whole genera.</title>
        <authorList>
            <person name="Goeker M."/>
        </authorList>
    </citation>
    <scope>NUCLEOTIDE SEQUENCE [LARGE SCALE GENOMIC DNA]</scope>
    <source>
        <strain evidence="9 10">DSM 45169</strain>
    </source>
</reference>
<dbReference type="InterPro" id="IPR036259">
    <property type="entry name" value="MFS_trans_sf"/>
</dbReference>
<feature type="transmembrane region" description="Helical" evidence="7">
    <location>
        <begin position="373"/>
        <end position="396"/>
    </location>
</feature>
<feature type="transmembrane region" description="Helical" evidence="7">
    <location>
        <begin position="146"/>
        <end position="169"/>
    </location>
</feature>
<evidence type="ECO:0000259" key="8">
    <source>
        <dbReference type="PROSITE" id="PS50850"/>
    </source>
</evidence>
<feature type="transmembrane region" description="Helical" evidence="7">
    <location>
        <begin position="17"/>
        <end position="34"/>
    </location>
</feature>
<evidence type="ECO:0000313" key="9">
    <source>
        <dbReference type="EMBL" id="PTM58019.1"/>
    </source>
</evidence>
<comment type="caution">
    <text evidence="9">The sequence shown here is derived from an EMBL/GenBank/DDBJ whole genome shotgun (WGS) entry which is preliminary data.</text>
</comment>
<keyword evidence="5 7" id="KW-1133">Transmembrane helix</keyword>
<feature type="transmembrane region" description="Helical" evidence="7">
    <location>
        <begin position="54"/>
        <end position="74"/>
    </location>
</feature>
<dbReference type="InterPro" id="IPR050382">
    <property type="entry name" value="MFS_Na/Anion_cotransporter"/>
</dbReference>
<evidence type="ECO:0000256" key="5">
    <source>
        <dbReference type="ARBA" id="ARBA00022989"/>
    </source>
</evidence>
<sequence>MASKHEAVHAPLQKTNVRYLILAVLFVTTAINYIDRTALGIAAPAMQDDLYLDAVKLGFAFSAFNWAYTFLQIPSGWLLDRFEARIVYGIGLFVWSLFTFFQGFAVGFVSLFLMRFIVGLAEAPSFPGNSRITTMWFPQHERGRAVAFYNSSQYFGLALFTPILAWVLQTFGWQAVFYSAGLAGIIMSFFWFKLIRDPKSHPRTNQAEIDYIQQGGGLADVGDKKHKIKWSHVRLLLTNRQMIGIYIAQFSMNTIVWFFLTWFPTYLVEEKNMTILKAGFMASLPYMGAFVGGLIGGYLSDWLLKQGKSLAVARKTPIIIGFILSSSIIFANYTSSAGLIIIIMSVAFFAKGMAGLTWTLVGDMSPKEIIGLSGGIFNTFGNLAGIVTPIVVGFILSQTQSFAGALMFIAVMLIIGALSYLFIVNKVERIELPQELAGNQTGLTKNS</sequence>
<keyword evidence="6 7" id="KW-0472">Membrane</keyword>